<gene>
    <name evidence="1" type="ORF">SAMN05421759_10896</name>
</gene>
<dbReference type="Proteomes" id="UP000186684">
    <property type="component" value="Unassembled WGS sequence"/>
</dbReference>
<evidence type="ECO:0000313" key="2">
    <source>
        <dbReference type="Proteomes" id="UP000186684"/>
    </source>
</evidence>
<dbReference type="SUPFAM" id="SSF52540">
    <property type="entry name" value="P-loop containing nucleoside triphosphate hydrolases"/>
    <property type="match status" value="1"/>
</dbReference>
<keyword evidence="2" id="KW-1185">Reference proteome</keyword>
<evidence type="ECO:0000313" key="1">
    <source>
        <dbReference type="EMBL" id="SIS97671.1"/>
    </source>
</evidence>
<proteinExistence type="predicted"/>
<dbReference type="RefSeq" id="WP_234990261.1">
    <property type="nucleotide sequence ID" value="NZ_FTOQ01000008.1"/>
</dbReference>
<dbReference type="InterPro" id="IPR027417">
    <property type="entry name" value="P-loop_NTPase"/>
</dbReference>
<sequence length="299" mass="33695">MLDIVFGSAGQSPAETSLREVLSSANLDGTLYFAYPLFDSADGQVSADALLITREHGLVLFDLTPHPRGDQESDAWIEELLDRQDEIFRNISSKLFDNKNLVKRRDLVLEPQIVTYFAEDPEISEDDIIFATPETLVQLIGSFPSLLEEHERALNATIQRVTTIKPNNKRLNVDKEDSLGAVLKKIEAGVANLDSWQKKSAIAYPEGPQRIRGLAGSGKTIVLALKAAYLHARHPDWNIAVTYYSRSLQQQFKDLVRRLCTKPRKMSLIGVRFIFFIAGAVDQNQAFILEWRVRMTLSH</sequence>
<reference evidence="2" key="1">
    <citation type="submission" date="2017-01" db="EMBL/GenBank/DDBJ databases">
        <authorList>
            <person name="Varghese N."/>
            <person name="Submissions S."/>
        </authorList>
    </citation>
    <scope>NUCLEOTIDE SEQUENCE [LARGE SCALE GENOMIC DNA]</scope>
    <source>
        <strain evidence="2">DSM 29430</strain>
    </source>
</reference>
<organism evidence="1 2">
    <name type="scientific">Roseivivax lentus</name>
    <dbReference type="NCBI Taxonomy" id="633194"/>
    <lineage>
        <taxon>Bacteria</taxon>
        <taxon>Pseudomonadati</taxon>
        <taxon>Pseudomonadota</taxon>
        <taxon>Alphaproteobacteria</taxon>
        <taxon>Rhodobacterales</taxon>
        <taxon>Roseobacteraceae</taxon>
        <taxon>Roseivivax</taxon>
    </lineage>
</organism>
<accession>A0A1N7NHD5</accession>
<name>A0A1N7NHD5_9RHOB</name>
<dbReference type="AlphaFoldDB" id="A0A1N7NHD5"/>
<dbReference type="Gene3D" id="3.40.50.300">
    <property type="entry name" value="P-loop containing nucleotide triphosphate hydrolases"/>
    <property type="match status" value="1"/>
</dbReference>
<dbReference type="EMBL" id="FTOQ01000008">
    <property type="protein sequence ID" value="SIS97671.1"/>
    <property type="molecule type" value="Genomic_DNA"/>
</dbReference>
<dbReference type="STRING" id="633194.SAMN05421759_10896"/>
<protein>
    <submittedName>
        <fullName evidence="1">Uncharacterized protein</fullName>
    </submittedName>
</protein>